<keyword evidence="6" id="KW-1185">Reference proteome</keyword>
<dbReference type="Gene3D" id="3.50.50.60">
    <property type="entry name" value="FAD/NAD(P)-binding domain"/>
    <property type="match status" value="2"/>
</dbReference>
<dbReference type="InterPro" id="IPR050097">
    <property type="entry name" value="Ferredoxin-NADP_redctase_2"/>
</dbReference>
<dbReference type="SUPFAM" id="SSF51905">
    <property type="entry name" value="FAD/NAD(P)-binding domain"/>
    <property type="match status" value="1"/>
</dbReference>
<evidence type="ECO:0000259" key="4">
    <source>
        <dbReference type="Pfam" id="PF07992"/>
    </source>
</evidence>
<dbReference type="Pfam" id="PF07992">
    <property type="entry name" value="Pyr_redox_2"/>
    <property type="match status" value="1"/>
</dbReference>
<keyword evidence="3" id="KW-0560">Oxidoreductase</keyword>
<dbReference type="InterPro" id="IPR036188">
    <property type="entry name" value="FAD/NAD-bd_sf"/>
</dbReference>
<evidence type="ECO:0000256" key="2">
    <source>
        <dbReference type="ARBA" id="ARBA00022630"/>
    </source>
</evidence>
<proteinExistence type="predicted"/>
<evidence type="ECO:0000313" key="6">
    <source>
        <dbReference type="Proteomes" id="UP000584642"/>
    </source>
</evidence>
<sequence>MIDCLVVGGGPAGATAAIYLARFRRSVLVLDEGKSRCSWIPTTRNHPGYPDGIHGSDLLDRMRTQARRYGARIEPGSVRSVMALDGGGFIATLADGRRIQASTLLLATGVIDDQPKVPDLFDAVQRGLIRVCPICDGYEVIDRRIGVIGHGAQAVGEALFMRTYTPHVTLLTLGEPMDLATEMQAALDRAGVSVEEEPAAGVTIADGRITHVVLRSGRDRAFDTLYSALGTLARSSLAAEIGATMDECGRLIVDGHQRASVPGVFAAGDVVSTLNQISVAMGEAAKAATAIHNDLRRQEGMTAETLVRAHIA</sequence>
<gene>
    <name evidence="5" type="ORF">HND93_08120</name>
</gene>
<evidence type="ECO:0000313" key="5">
    <source>
        <dbReference type="EMBL" id="NYZ19675.1"/>
    </source>
</evidence>
<evidence type="ECO:0000256" key="3">
    <source>
        <dbReference type="ARBA" id="ARBA00023002"/>
    </source>
</evidence>
<feature type="domain" description="FAD/NAD(P)-binding" evidence="4">
    <location>
        <begin position="3"/>
        <end position="284"/>
    </location>
</feature>
<dbReference type="PRINTS" id="PR00469">
    <property type="entry name" value="PNDRDTASEII"/>
</dbReference>
<keyword evidence="2" id="KW-0285">Flavoprotein</keyword>
<organism evidence="5 6">
    <name type="scientific">Azospirillum oleiclasticum</name>
    <dbReference type="NCBI Taxonomy" id="2735135"/>
    <lineage>
        <taxon>Bacteria</taxon>
        <taxon>Pseudomonadati</taxon>
        <taxon>Pseudomonadota</taxon>
        <taxon>Alphaproteobacteria</taxon>
        <taxon>Rhodospirillales</taxon>
        <taxon>Azospirillaceae</taxon>
        <taxon>Azospirillum</taxon>
    </lineage>
</organism>
<dbReference type="EMBL" id="JABFDB010000004">
    <property type="protein sequence ID" value="NYZ19675.1"/>
    <property type="molecule type" value="Genomic_DNA"/>
</dbReference>
<dbReference type="Proteomes" id="UP000584642">
    <property type="component" value="Unassembled WGS sequence"/>
</dbReference>
<accession>A0ABX2T7A7</accession>
<dbReference type="InterPro" id="IPR023753">
    <property type="entry name" value="FAD/NAD-binding_dom"/>
</dbReference>
<comment type="caution">
    <text evidence="5">The sequence shown here is derived from an EMBL/GenBank/DDBJ whole genome shotgun (WGS) entry which is preliminary data.</text>
</comment>
<dbReference type="RefSeq" id="WP_180281448.1">
    <property type="nucleotide sequence ID" value="NZ_JABFDB010000004.1"/>
</dbReference>
<dbReference type="PANTHER" id="PTHR48105">
    <property type="entry name" value="THIOREDOXIN REDUCTASE 1-RELATED-RELATED"/>
    <property type="match status" value="1"/>
</dbReference>
<dbReference type="PRINTS" id="PR00368">
    <property type="entry name" value="FADPNR"/>
</dbReference>
<evidence type="ECO:0000256" key="1">
    <source>
        <dbReference type="ARBA" id="ARBA00018719"/>
    </source>
</evidence>
<name>A0ABX2T7A7_9PROT</name>
<reference evidence="5 6" key="1">
    <citation type="submission" date="2020-05" db="EMBL/GenBank/DDBJ databases">
        <title>Azospirillum oleiclasticum sp. nov, a nitrogen-fixing and heavy crude oil-emulsifying bacterium isolated from the crude oil of Yumen Oilfield.</title>
        <authorList>
            <person name="Wu D."/>
            <person name="Cai M."/>
            <person name="Zhang X."/>
        </authorList>
    </citation>
    <scope>NUCLEOTIDE SEQUENCE [LARGE SCALE GENOMIC DNA]</scope>
    <source>
        <strain evidence="5 6">ROY-1-1-2</strain>
    </source>
</reference>
<protein>
    <recommendedName>
        <fullName evidence="1">Thioredoxin reductase</fullName>
    </recommendedName>
</protein>